<name>A0A2J6SQU6_9HELO</name>
<dbReference type="GO" id="GO:0140662">
    <property type="term" value="F:ATP-dependent protein folding chaperone"/>
    <property type="evidence" value="ECO:0007669"/>
    <property type="project" value="InterPro"/>
</dbReference>
<protein>
    <submittedName>
        <fullName evidence="3">Hsp70 family protein-like protein</fullName>
    </submittedName>
</protein>
<dbReference type="PANTHER" id="PTHR14187:SF81">
    <property type="entry name" value="HSP70 FAMILY PROTEIN (AFU_ORTHOLOGUE AFUA_4G14040)"/>
    <property type="match status" value="1"/>
</dbReference>
<dbReference type="AlphaFoldDB" id="A0A2J6SQU6"/>
<evidence type="ECO:0000256" key="2">
    <source>
        <dbReference type="ARBA" id="ARBA00022840"/>
    </source>
</evidence>
<dbReference type="PANTHER" id="PTHR14187">
    <property type="entry name" value="ALPHA KINASE/ELONGATION FACTOR 2 KINASE"/>
    <property type="match status" value="1"/>
</dbReference>
<evidence type="ECO:0000313" key="3">
    <source>
        <dbReference type="EMBL" id="PMD53120.1"/>
    </source>
</evidence>
<keyword evidence="4" id="KW-1185">Reference proteome</keyword>
<keyword evidence="2" id="KW-0067">ATP-binding</keyword>
<accession>A0A2J6SQU6</accession>
<organism evidence="3 4">
    <name type="scientific">Hyaloscypha bicolor E</name>
    <dbReference type="NCBI Taxonomy" id="1095630"/>
    <lineage>
        <taxon>Eukaryota</taxon>
        <taxon>Fungi</taxon>
        <taxon>Dikarya</taxon>
        <taxon>Ascomycota</taxon>
        <taxon>Pezizomycotina</taxon>
        <taxon>Leotiomycetes</taxon>
        <taxon>Helotiales</taxon>
        <taxon>Hyaloscyphaceae</taxon>
        <taxon>Hyaloscypha</taxon>
        <taxon>Hyaloscypha bicolor</taxon>
    </lineage>
</organism>
<dbReference type="STRING" id="1095630.A0A2J6SQU6"/>
<dbReference type="CDD" id="cd10170">
    <property type="entry name" value="ASKHA_NBD_HSP70"/>
    <property type="match status" value="1"/>
</dbReference>
<dbReference type="OrthoDB" id="2963168at2759"/>
<reference evidence="3 4" key="1">
    <citation type="submission" date="2016-04" db="EMBL/GenBank/DDBJ databases">
        <title>A degradative enzymes factory behind the ericoid mycorrhizal symbiosis.</title>
        <authorList>
            <consortium name="DOE Joint Genome Institute"/>
            <person name="Martino E."/>
            <person name="Morin E."/>
            <person name="Grelet G."/>
            <person name="Kuo A."/>
            <person name="Kohler A."/>
            <person name="Daghino S."/>
            <person name="Barry K."/>
            <person name="Choi C."/>
            <person name="Cichocki N."/>
            <person name="Clum A."/>
            <person name="Copeland A."/>
            <person name="Hainaut M."/>
            <person name="Haridas S."/>
            <person name="Labutti K."/>
            <person name="Lindquist E."/>
            <person name="Lipzen A."/>
            <person name="Khouja H.-R."/>
            <person name="Murat C."/>
            <person name="Ohm R."/>
            <person name="Olson A."/>
            <person name="Spatafora J."/>
            <person name="Veneault-Fourrey C."/>
            <person name="Henrissat B."/>
            <person name="Grigoriev I."/>
            <person name="Martin F."/>
            <person name="Perotto S."/>
        </authorList>
    </citation>
    <scope>NUCLEOTIDE SEQUENCE [LARGE SCALE GENOMIC DNA]</scope>
    <source>
        <strain evidence="3 4">E</strain>
    </source>
</reference>
<evidence type="ECO:0000256" key="1">
    <source>
        <dbReference type="ARBA" id="ARBA00022741"/>
    </source>
</evidence>
<dbReference type="InterPro" id="IPR013126">
    <property type="entry name" value="Hsp_70_fam"/>
</dbReference>
<dbReference type="Gene3D" id="3.90.640.10">
    <property type="entry name" value="Actin, Chain A, domain 4"/>
    <property type="match status" value="1"/>
</dbReference>
<dbReference type="Proteomes" id="UP000235371">
    <property type="component" value="Unassembled WGS sequence"/>
</dbReference>
<dbReference type="RefSeq" id="XP_024730024.1">
    <property type="nucleotide sequence ID" value="XM_024878625.1"/>
</dbReference>
<dbReference type="GeneID" id="36586702"/>
<dbReference type="Gene3D" id="3.30.420.40">
    <property type="match status" value="2"/>
</dbReference>
<dbReference type="Pfam" id="PF00012">
    <property type="entry name" value="HSP70"/>
    <property type="match status" value="1"/>
</dbReference>
<dbReference type="PRINTS" id="PR00301">
    <property type="entry name" value="HEATSHOCK70"/>
</dbReference>
<dbReference type="InterPro" id="IPR043129">
    <property type="entry name" value="ATPase_NBD"/>
</dbReference>
<evidence type="ECO:0000313" key="4">
    <source>
        <dbReference type="Proteomes" id="UP000235371"/>
    </source>
</evidence>
<dbReference type="SUPFAM" id="SSF53067">
    <property type="entry name" value="Actin-like ATPase domain"/>
    <property type="match status" value="2"/>
</dbReference>
<keyword evidence="1" id="KW-0547">Nucleotide-binding</keyword>
<gene>
    <name evidence="3" type="ORF">K444DRAFT_600541</name>
</gene>
<dbReference type="EMBL" id="KZ613895">
    <property type="protein sequence ID" value="PMD53120.1"/>
    <property type="molecule type" value="Genomic_DNA"/>
</dbReference>
<dbReference type="GO" id="GO:0005524">
    <property type="term" value="F:ATP binding"/>
    <property type="evidence" value="ECO:0007669"/>
    <property type="project" value="UniProtKB-KW"/>
</dbReference>
<sequence length="615" mass="68194">MSSQSTGDILSDLVKRMNAISSLDNVPKHKIIVGIDYGTTFSGVSYVTTDKSSKSSVDDIKIISTWPGDPYGSWKTPTRIAYSKENPKIGTNKWGFEVYPKLKSYSWTKLLLDKNAAVGEHDDPSLSGIVGPGMFQLPSFRDAPGVCEDFLHEVYLYVSKILRQQLTDSTFEKTPMECWITLPAIWSDEAKAATLTAARNAGFGCEPIDEVFTIAEPEAAAIATLKKYAEPNALNPIKENENILICDCGGGTVDITTYTITQVRPYLTFDELCVGVGGKCGSTYIDRNLHALLSKRFGLAFDNLPFGVKGPGGKLMSCFEGLKRDFGVIDNGDDRELGPINLDVPESKFYDPEDRIVKLSYEDMQSLFDPVIAEITSLVGQQVEEARKVRNATIDRIILIGGFGASSYLNKALADWCGENGYITLLCPLHPQAAVVQGAALRGLEGISPRVKHARRHYGFAISLSFREGIDSEDDAFFSKFDENRKLCRDRMWWLISKGDEITKETSITADVYEIYSPGSRFVSRYQLYSCALTEAPDYSTDSRVDRVGSIESTFDADFDFGTSTQCRYNNKTKKIVHQFSYDVQVRFGDKGDNLTFKSIVNGQEAGSANIKFDR</sequence>
<dbReference type="InParanoid" id="A0A2J6SQU6"/>
<proteinExistence type="predicted"/>